<dbReference type="InterPro" id="IPR002933">
    <property type="entry name" value="Peptidase_M20"/>
</dbReference>
<evidence type="ECO:0000313" key="6">
    <source>
        <dbReference type="EMBL" id="CAB4860944.1"/>
    </source>
</evidence>
<dbReference type="Pfam" id="PF07687">
    <property type="entry name" value="M20_dimer"/>
    <property type="match status" value="1"/>
</dbReference>
<evidence type="ECO:0000256" key="2">
    <source>
        <dbReference type="ARBA" id="ARBA00022801"/>
    </source>
</evidence>
<dbReference type="PANTHER" id="PTHR43808">
    <property type="entry name" value="ACETYLORNITHINE DEACETYLASE"/>
    <property type="match status" value="1"/>
</dbReference>
<dbReference type="InterPro" id="IPR036264">
    <property type="entry name" value="Bact_exopeptidase_dim_dom"/>
</dbReference>
<sequence length="358" mass="37895">MSSQLLEQLERLVRCQSPTSDLSACQAVINLAAEIASEVLNQPAQIREIENRPVFWWGDLNPEIVLLTHLDTVWPIDSFAPIWEIKDNRITGPGVFDMKAGFIQALYALRGVSGSVALIATTDEESGSHSSKKLIEDLSRNARAVLVFEASVDGAVKIGRKGSADFKVTVTGKAAHAGLEPEKGINASTELSQLVLQIAKLENPEFGTTVVPTTMTSGSTTNTVPALASVDIDVRSYKAVELNRISAALKALVPQNLEAKITVTGQINRPPLELTSTQSLFERAKEVNAGLGRPPLVGVSVGGVSDGNFAAAVGAPTLDGLGAIGGGAHAQGEWVKADSIDSQITFINALITDLIERP</sequence>
<gene>
    <name evidence="4" type="ORF">UFOPK1811_00731</name>
    <name evidence="5" type="ORF">UFOPK2360_00259</name>
    <name evidence="6" type="ORF">UFOPK3306_00417</name>
</gene>
<dbReference type="AlphaFoldDB" id="A0A6J6MX48"/>
<dbReference type="Gene3D" id="3.30.70.360">
    <property type="match status" value="1"/>
</dbReference>
<dbReference type="Gene3D" id="3.40.630.10">
    <property type="entry name" value="Zn peptidases"/>
    <property type="match status" value="1"/>
</dbReference>
<keyword evidence="1" id="KW-0479">Metal-binding</keyword>
<evidence type="ECO:0000259" key="3">
    <source>
        <dbReference type="Pfam" id="PF07687"/>
    </source>
</evidence>
<organism evidence="5">
    <name type="scientific">freshwater metagenome</name>
    <dbReference type="NCBI Taxonomy" id="449393"/>
    <lineage>
        <taxon>unclassified sequences</taxon>
        <taxon>metagenomes</taxon>
        <taxon>ecological metagenomes</taxon>
    </lineage>
</organism>
<dbReference type="SUPFAM" id="SSF53187">
    <property type="entry name" value="Zn-dependent exopeptidases"/>
    <property type="match status" value="1"/>
</dbReference>
<dbReference type="InterPro" id="IPR011650">
    <property type="entry name" value="Peptidase_M20_dimer"/>
</dbReference>
<dbReference type="GO" id="GO:0046872">
    <property type="term" value="F:metal ion binding"/>
    <property type="evidence" value="ECO:0007669"/>
    <property type="project" value="UniProtKB-KW"/>
</dbReference>
<dbReference type="EMBL" id="CAEZUJ010000023">
    <property type="protein sequence ID" value="CAB4600114.1"/>
    <property type="molecule type" value="Genomic_DNA"/>
</dbReference>
<dbReference type="InterPro" id="IPR017150">
    <property type="entry name" value="Pept_M20_glutamate_carboxypep"/>
</dbReference>
<dbReference type="PANTHER" id="PTHR43808:SF9">
    <property type="entry name" value="BLL0789 PROTEIN"/>
    <property type="match status" value="1"/>
</dbReference>
<protein>
    <submittedName>
        <fullName evidence="5">Unannotated protein</fullName>
    </submittedName>
</protein>
<evidence type="ECO:0000256" key="1">
    <source>
        <dbReference type="ARBA" id="ARBA00022723"/>
    </source>
</evidence>
<dbReference type="InterPro" id="IPR050072">
    <property type="entry name" value="Peptidase_M20A"/>
</dbReference>
<dbReference type="Pfam" id="PF01546">
    <property type="entry name" value="Peptidase_M20"/>
    <property type="match status" value="1"/>
</dbReference>
<reference evidence="5" key="1">
    <citation type="submission" date="2020-05" db="EMBL/GenBank/DDBJ databases">
        <authorList>
            <person name="Chiriac C."/>
            <person name="Salcher M."/>
            <person name="Ghai R."/>
            <person name="Kavagutti S V."/>
        </authorList>
    </citation>
    <scope>NUCLEOTIDE SEQUENCE</scope>
</reference>
<evidence type="ECO:0000313" key="5">
    <source>
        <dbReference type="EMBL" id="CAB4677135.1"/>
    </source>
</evidence>
<accession>A0A6J6MX48</accession>
<evidence type="ECO:0000313" key="4">
    <source>
        <dbReference type="EMBL" id="CAB4600114.1"/>
    </source>
</evidence>
<dbReference type="SUPFAM" id="SSF55031">
    <property type="entry name" value="Bacterial exopeptidase dimerisation domain"/>
    <property type="match status" value="1"/>
</dbReference>
<dbReference type="EMBL" id="CAEZXH010000009">
    <property type="protein sequence ID" value="CAB4677135.1"/>
    <property type="molecule type" value="Genomic_DNA"/>
</dbReference>
<dbReference type="GO" id="GO:0016787">
    <property type="term" value="F:hydrolase activity"/>
    <property type="evidence" value="ECO:0007669"/>
    <property type="project" value="UniProtKB-KW"/>
</dbReference>
<dbReference type="EMBL" id="CAFBLI010000021">
    <property type="protein sequence ID" value="CAB4860944.1"/>
    <property type="molecule type" value="Genomic_DNA"/>
</dbReference>
<dbReference type="PIRSF" id="PIRSF037238">
    <property type="entry name" value="Carboxypeptidase_G2"/>
    <property type="match status" value="1"/>
</dbReference>
<proteinExistence type="predicted"/>
<name>A0A6J6MX48_9ZZZZ</name>
<feature type="domain" description="Peptidase M20 dimerisation" evidence="3">
    <location>
        <begin position="158"/>
        <end position="257"/>
    </location>
</feature>
<keyword evidence="2" id="KW-0378">Hydrolase</keyword>